<evidence type="ECO:0008006" key="4">
    <source>
        <dbReference type="Google" id="ProtNLM"/>
    </source>
</evidence>
<comment type="caution">
    <text evidence="2">The sequence shown here is derived from an EMBL/GenBank/DDBJ whole genome shotgun (WGS) entry which is preliminary data.</text>
</comment>
<dbReference type="CDD" id="cd15489">
    <property type="entry name" value="PHD_SF"/>
    <property type="match status" value="1"/>
</dbReference>
<keyword evidence="3" id="KW-1185">Reference proteome</keyword>
<name>A0AAN9VHM4_9ORTH</name>
<sequence length="263" mass="30280">MPESVICMICTHSITAEKFAQCDSCRRPSHYDCADLSSTEQRCLELKGKRRVKYHCDDCEKGLRVLPELLAKITALQQEIEQLRSQTEQANRGVVQSESLLMDSVLFERTLNEISDRQMRSKNIIMYKVAESLKAEAAERQKEDIAKVNEIMSTFNNSCPEIQMAIRLGKREDKNVPRPLKIVFKDSDTALNILRRNQLYKGTVQFSSDKTIQQRNHLKSLKLEVERLNAMPGAQKRIIKYRNGIPQIVTQNSNKPKNLIQQQ</sequence>
<accession>A0AAN9VHM4</accession>
<evidence type="ECO:0000256" key="1">
    <source>
        <dbReference type="SAM" id="Coils"/>
    </source>
</evidence>
<dbReference type="AlphaFoldDB" id="A0AAN9VHM4"/>
<feature type="coiled-coil region" evidence="1">
    <location>
        <begin position="66"/>
        <end position="93"/>
    </location>
</feature>
<gene>
    <name evidence="2" type="ORF">R5R35_013071</name>
</gene>
<evidence type="ECO:0000313" key="2">
    <source>
        <dbReference type="EMBL" id="KAK7790555.1"/>
    </source>
</evidence>
<dbReference type="InterPro" id="IPR011011">
    <property type="entry name" value="Znf_FYVE_PHD"/>
</dbReference>
<dbReference type="Proteomes" id="UP001378592">
    <property type="component" value="Unassembled WGS sequence"/>
</dbReference>
<dbReference type="EMBL" id="JAZDUA010000613">
    <property type="protein sequence ID" value="KAK7790555.1"/>
    <property type="molecule type" value="Genomic_DNA"/>
</dbReference>
<protein>
    <recommendedName>
        <fullName evidence="4">PHD-type domain-containing protein</fullName>
    </recommendedName>
</protein>
<organism evidence="2 3">
    <name type="scientific">Gryllus longicercus</name>
    <dbReference type="NCBI Taxonomy" id="2509291"/>
    <lineage>
        <taxon>Eukaryota</taxon>
        <taxon>Metazoa</taxon>
        <taxon>Ecdysozoa</taxon>
        <taxon>Arthropoda</taxon>
        <taxon>Hexapoda</taxon>
        <taxon>Insecta</taxon>
        <taxon>Pterygota</taxon>
        <taxon>Neoptera</taxon>
        <taxon>Polyneoptera</taxon>
        <taxon>Orthoptera</taxon>
        <taxon>Ensifera</taxon>
        <taxon>Gryllidea</taxon>
        <taxon>Grylloidea</taxon>
        <taxon>Gryllidae</taxon>
        <taxon>Gryllinae</taxon>
        <taxon>Gryllus</taxon>
    </lineage>
</organism>
<evidence type="ECO:0000313" key="3">
    <source>
        <dbReference type="Proteomes" id="UP001378592"/>
    </source>
</evidence>
<keyword evidence="1" id="KW-0175">Coiled coil</keyword>
<dbReference type="Gene3D" id="3.30.40.10">
    <property type="entry name" value="Zinc/RING finger domain, C3HC4 (zinc finger)"/>
    <property type="match status" value="1"/>
</dbReference>
<dbReference type="InterPro" id="IPR013083">
    <property type="entry name" value="Znf_RING/FYVE/PHD"/>
</dbReference>
<reference evidence="2 3" key="1">
    <citation type="submission" date="2024-03" db="EMBL/GenBank/DDBJ databases">
        <title>The genome assembly and annotation of the cricket Gryllus longicercus Weissman &amp; Gray.</title>
        <authorList>
            <person name="Szrajer S."/>
            <person name="Gray D."/>
            <person name="Ylla G."/>
        </authorList>
    </citation>
    <scope>NUCLEOTIDE SEQUENCE [LARGE SCALE GENOMIC DNA]</scope>
    <source>
        <strain evidence="2">DAG 2021-001</strain>
        <tissue evidence="2">Whole body minus gut</tissue>
    </source>
</reference>
<proteinExistence type="predicted"/>
<dbReference type="SUPFAM" id="SSF57903">
    <property type="entry name" value="FYVE/PHD zinc finger"/>
    <property type="match status" value="1"/>
</dbReference>